<reference evidence="5" key="1">
    <citation type="journal article" date="2019" name="Int. J. Syst. Evol. Microbiol.">
        <title>The Global Catalogue of Microorganisms (GCM) 10K type strain sequencing project: providing services to taxonomists for standard genome sequencing and annotation.</title>
        <authorList>
            <consortium name="The Broad Institute Genomics Platform"/>
            <consortium name="The Broad Institute Genome Sequencing Center for Infectious Disease"/>
            <person name="Wu L."/>
            <person name="Ma J."/>
        </authorList>
    </citation>
    <scope>NUCLEOTIDE SEQUENCE [LARGE SCALE GENOMIC DNA]</scope>
    <source>
        <strain evidence="5">KCTC 23917</strain>
    </source>
</reference>
<evidence type="ECO:0000313" key="4">
    <source>
        <dbReference type="EMBL" id="GGX38166.1"/>
    </source>
</evidence>
<dbReference type="Gene3D" id="1.20.144.10">
    <property type="entry name" value="Phosphatidic acid phosphatase type 2/haloperoxidase"/>
    <property type="match status" value="1"/>
</dbReference>
<feature type="chain" id="PRO_5045594266" evidence="2">
    <location>
        <begin position="28"/>
        <end position="653"/>
    </location>
</feature>
<dbReference type="SUPFAM" id="SSF48317">
    <property type="entry name" value="Acid phosphatase/Vanadium-dependent haloperoxidase"/>
    <property type="match status" value="1"/>
</dbReference>
<protein>
    <submittedName>
        <fullName evidence="4">Phospholipid phosphatase</fullName>
    </submittedName>
</protein>
<organism evidence="4 5">
    <name type="scientific">Undibacterium squillarum</name>
    <dbReference type="NCBI Taxonomy" id="1131567"/>
    <lineage>
        <taxon>Bacteria</taxon>
        <taxon>Pseudomonadati</taxon>
        <taxon>Pseudomonadota</taxon>
        <taxon>Betaproteobacteria</taxon>
        <taxon>Burkholderiales</taxon>
        <taxon>Oxalobacteraceae</taxon>
        <taxon>Undibacterium</taxon>
    </lineage>
</organism>
<keyword evidence="5" id="KW-1185">Reference proteome</keyword>
<dbReference type="RefSeq" id="WP_189356496.1">
    <property type="nucleotide sequence ID" value="NZ_BMYU01000003.1"/>
</dbReference>
<gene>
    <name evidence="4" type="ORF">GCM10010946_15440</name>
</gene>
<dbReference type="SMART" id="SM00014">
    <property type="entry name" value="acidPPc"/>
    <property type="match status" value="1"/>
</dbReference>
<comment type="caution">
    <text evidence="4">The sequence shown here is derived from an EMBL/GenBank/DDBJ whole genome shotgun (WGS) entry which is preliminary data.</text>
</comment>
<dbReference type="InterPro" id="IPR036938">
    <property type="entry name" value="PAP2/HPO_sf"/>
</dbReference>
<dbReference type="InterPro" id="IPR000326">
    <property type="entry name" value="PAP2/HPO"/>
</dbReference>
<dbReference type="CDD" id="cd03397">
    <property type="entry name" value="PAP2_acid_phosphatase"/>
    <property type="match status" value="1"/>
</dbReference>
<dbReference type="InterPro" id="IPR001011">
    <property type="entry name" value="Acid_Pase_classA_bac"/>
</dbReference>
<evidence type="ECO:0000313" key="5">
    <source>
        <dbReference type="Proteomes" id="UP000653343"/>
    </source>
</evidence>
<evidence type="ECO:0000259" key="3">
    <source>
        <dbReference type="SMART" id="SM00014"/>
    </source>
</evidence>
<dbReference type="Pfam" id="PF12951">
    <property type="entry name" value="PATR"/>
    <property type="match status" value="1"/>
</dbReference>
<dbReference type="NCBIfam" id="TIGR02601">
    <property type="entry name" value="autotrns_rpt"/>
    <property type="match status" value="1"/>
</dbReference>
<dbReference type="InterPro" id="IPR013425">
    <property type="entry name" value="Autotrns_rpt"/>
</dbReference>
<keyword evidence="1 2" id="KW-0732">Signal</keyword>
<dbReference type="Proteomes" id="UP000653343">
    <property type="component" value="Unassembled WGS sequence"/>
</dbReference>
<proteinExistence type="predicted"/>
<name>A0ABQ2XWN5_9BURK</name>
<feature type="signal peptide" evidence="2">
    <location>
        <begin position="1"/>
        <end position="27"/>
    </location>
</feature>
<accession>A0ABQ2XWN5</accession>
<feature type="domain" description="Phosphatidic acid phosphatase type 2/haloperoxidase" evidence="3">
    <location>
        <begin position="224"/>
        <end position="340"/>
    </location>
</feature>
<evidence type="ECO:0000256" key="2">
    <source>
        <dbReference type="SAM" id="SignalP"/>
    </source>
</evidence>
<dbReference type="Pfam" id="PF01569">
    <property type="entry name" value="PAP2"/>
    <property type="match status" value="1"/>
</dbReference>
<evidence type="ECO:0000256" key="1">
    <source>
        <dbReference type="ARBA" id="ARBA00022729"/>
    </source>
</evidence>
<dbReference type="EMBL" id="BMYU01000003">
    <property type="protein sequence ID" value="GGX38166.1"/>
    <property type="molecule type" value="Genomic_DNA"/>
</dbReference>
<sequence length="653" mass="66967">MLIMQKIRSVLAASIALALWGCGSSGSSDNAVTEPLIIPAAPADQGAAETVPLPAVPAFADNAATNQRGDARYATLDTNAGVRVLATYLNVWKPLTQIVDAGVTAPANGSFPAVVASTWTGVPNDGTPDGTIASSTAHAANIDYVVKATAARTPEQAVQAYLDDRRGKGYSVTEGLGPLTAAWRTAAQQVTSITSVAADANTVLYNDSGNNTGVGGSTNAAFGNVVDLVNLVGNNASTEPAKRFYKYARPYRWSTNVQVLPALMPARSTTPATDGGFPSGHSAEAVRDAVAMAYVLPERFQELVTRGLELGEMRIIAGMHSPLDVMGGRLLGQASAVANLADPANAAKKSAAVTQAHATLMASTGTNSDTFGAFAKSGTTANDRFADYASNKANYLRRLTFGMPQTGTTGIPAPVPKGAEVLLETRQPYLSDAQRRAVLKTTALPSGYVLLDDAEGYGRLNLFAAADGYGAFSGNVMITMDAAKGGFHAFDAWRNDISGSGKLVKDGTGTLKLTGNNSWTGGTELKGGSLQADASAALGNGDVYVSGGTLLVSAANGLKLSGKYTQLSGTTALNLSLGSNPGQGTLTVAGTATIAGGSLRISFASGYKPKAGDVITVISAGSLKGRFVAITADGFTNVEPVYSANTLTLRFNA</sequence>